<dbReference type="PANTHER" id="PTHR14428:SF5">
    <property type="entry name" value="NUCLEOLAR COMPLEX PROTEIN 3 HOMOLOG"/>
    <property type="match status" value="1"/>
</dbReference>
<keyword evidence="4" id="KW-0539">Nucleus</keyword>
<protein>
    <recommendedName>
        <fullName evidence="6">NOC3-like protein</fullName>
    </recommendedName>
    <alternativeName>
        <fullName evidence="5">Nucleolar complex-associated protein 3-like protein</fullName>
    </alternativeName>
</protein>
<dbReference type="InterPro" id="IPR011501">
    <property type="entry name" value="Noc3_N"/>
</dbReference>
<keyword evidence="11" id="KW-1185">Reference proteome</keyword>
<evidence type="ECO:0000256" key="7">
    <source>
        <dbReference type="SAM" id="MobiDB-lite"/>
    </source>
</evidence>
<evidence type="ECO:0000256" key="6">
    <source>
        <dbReference type="ARBA" id="ARBA00032937"/>
    </source>
</evidence>
<dbReference type="EMBL" id="BPLR01019850">
    <property type="protein sequence ID" value="GIX72474.1"/>
    <property type="molecule type" value="Genomic_DNA"/>
</dbReference>
<evidence type="ECO:0000313" key="11">
    <source>
        <dbReference type="Proteomes" id="UP001054945"/>
    </source>
</evidence>
<dbReference type="Proteomes" id="UP001054945">
    <property type="component" value="Unassembled WGS sequence"/>
</dbReference>
<accession>A0AAV4MIV3</accession>
<dbReference type="GO" id="GO:0006270">
    <property type="term" value="P:DNA replication initiation"/>
    <property type="evidence" value="ECO:0007669"/>
    <property type="project" value="TreeGrafter"/>
</dbReference>
<dbReference type="GO" id="GO:0005730">
    <property type="term" value="C:nucleolus"/>
    <property type="evidence" value="ECO:0007669"/>
    <property type="project" value="UniProtKB-SubCell"/>
</dbReference>
<dbReference type="Pfam" id="PF07540">
    <property type="entry name" value="NOC3p"/>
    <property type="match status" value="1"/>
</dbReference>
<evidence type="ECO:0000256" key="1">
    <source>
        <dbReference type="ARBA" id="ARBA00004604"/>
    </source>
</evidence>
<gene>
    <name evidence="10" type="primary">NOC3L</name>
    <name evidence="10" type="ORF">CEXT_515731</name>
</gene>
<evidence type="ECO:0000259" key="8">
    <source>
        <dbReference type="Pfam" id="PF03914"/>
    </source>
</evidence>
<evidence type="ECO:0000313" key="10">
    <source>
        <dbReference type="EMBL" id="GIX72474.1"/>
    </source>
</evidence>
<comment type="caution">
    <text evidence="10">The sequence shown here is derived from an EMBL/GenBank/DDBJ whole genome shotgun (WGS) entry which is preliminary data.</text>
</comment>
<dbReference type="SUPFAM" id="SSF48371">
    <property type="entry name" value="ARM repeat"/>
    <property type="match status" value="1"/>
</dbReference>
<dbReference type="Pfam" id="PF03914">
    <property type="entry name" value="CBF"/>
    <property type="match status" value="1"/>
</dbReference>
<reference evidence="10 11" key="1">
    <citation type="submission" date="2021-06" db="EMBL/GenBank/DDBJ databases">
        <title>Caerostris extrusa draft genome.</title>
        <authorList>
            <person name="Kono N."/>
            <person name="Arakawa K."/>
        </authorList>
    </citation>
    <scope>NUCLEOTIDE SEQUENCE [LARGE SCALE GENOMIC DNA]</scope>
</reference>
<organism evidence="10 11">
    <name type="scientific">Caerostris extrusa</name>
    <name type="common">Bark spider</name>
    <name type="synonym">Caerostris bankana</name>
    <dbReference type="NCBI Taxonomy" id="172846"/>
    <lineage>
        <taxon>Eukaryota</taxon>
        <taxon>Metazoa</taxon>
        <taxon>Ecdysozoa</taxon>
        <taxon>Arthropoda</taxon>
        <taxon>Chelicerata</taxon>
        <taxon>Arachnida</taxon>
        <taxon>Araneae</taxon>
        <taxon>Araneomorphae</taxon>
        <taxon>Entelegynae</taxon>
        <taxon>Araneoidea</taxon>
        <taxon>Araneidae</taxon>
        <taxon>Caerostris</taxon>
    </lineage>
</organism>
<feature type="region of interest" description="Disordered" evidence="7">
    <location>
        <begin position="1"/>
        <end position="70"/>
    </location>
</feature>
<sequence length="722" mass="83251">MSVKKKIIAKGKKGKKPNSSNFVKKRQKTKTSSFKKHDKKQIIKEDQEVKAPSDVEENEGMSDISSDDCEEEYEKVPRLVKSIKVRNLLPVKTKEGLVYRSEVVKEESEDEEAPRTEDQKVERKKELVESYAIQQKCFRDLKRKVALLCTSIIEEPDNNMVALKELVSMLQNPSTQRLISEKKIISLSLLHVFLDVLPGYRIRNQEETDTKTKLKKETRKLLGYEQTLLKCYKKYIDILYDLIRDMKHKLSLKNISSIKQQASYKIGEVAVKCMCELLSKRFSFNYFKNIANKLVPLAIDCDENISGMCCKAFEKLFKADKLGEASFNLVKQIIDVIKERKFKIPPGLLRVFLSLNLREAKPEFEKVDMDKGRKQWRAMSRTQRKDKKKIKELEAELKEAQAYESVETVRKFHTSTLNKIFWVFFHILKDGNKISLIGPALEALSKFAYLINLEFFDDLNAVLCGMMESGKLSDVDKLHGVYTLFTILAGQAESLHIDPHKIYCHMYQGLLNLHNSTDVEHFELILKCLEFNILRKKKKIPSGRILAFIKRIATVSLQTPVHGTLGLLSSLKNIMTNVNGSDILLDTENSFGSGFYLPEMEDPEHCNAQSTALWELHLLKKHYNPGVKLYSHYIMNDCSNKGRFNLPDRLSKMTPLETLALFSDVAVKNKMDFLEDVEEPPKKKFKVDNSYIKLSYEELLSEELELNSDMLQSVNFIECISQ</sequence>
<feature type="domain" description="Nucleolar complex-associated protein 3 N-terminal" evidence="9">
    <location>
        <begin position="141"/>
        <end position="235"/>
    </location>
</feature>
<evidence type="ECO:0000256" key="3">
    <source>
        <dbReference type="ARBA" id="ARBA00023054"/>
    </source>
</evidence>
<evidence type="ECO:0000256" key="4">
    <source>
        <dbReference type="ARBA" id="ARBA00023242"/>
    </source>
</evidence>
<feature type="domain" description="CCAAT-binding factor" evidence="8">
    <location>
        <begin position="481"/>
        <end position="630"/>
    </location>
</feature>
<feature type="compositionally biased region" description="Basic residues" evidence="7">
    <location>
        <begin position="23"/>
        <end position="39"/>
    </location>
</feature>
<evidence type="ECO:0000259" key="9">
    <source>
        <dbReference type="Pfam" id="PF07540"/>
    </source>
</evidence>
<dbReference type="InterPro" id="IPR016903">
    <property type="entry name" value="Nucleolar_cplx-assoc_3"/>
</dbReference>
<evidence type="ECO:0000256" key="5">
    <source>
        <dbReference type="ARBA" id="ARBA00032701"/>
    </source>
</evidence>
<dbReference type="GO" id="GO:0003682">
    <property type="term" value="F:chromatin binding"/>
    <property type="evidence" value="ECO:0007669"/>
    <property type="project" value="TreeGrafter"/>
</dbReference>
<dbReference type="AlphaFoldDB" id="A0AAV4MIV3"/>
<dbReference type="PANTHER" id="PTHR14428">
    <property type="entry name" value="NUCLEOLAR COMPLEX PROTEIN 3"/>
    <property type="match status" value="1"/>
</dbReference>
<dbReference type="InterPro" id="IPR005612">
    <property type="entry name" value="CCAAT-binding_factor"/>
</dbReference>
<feature type="compositionally biased region" description="Basic residues" evidence="7">
    <location>
        <begin position="1"/>
        <end position="16"/>
    </location>
</feature>
<evidence type="ECO:0000256" key="2">
    <source>
        <dbReference type="ARBA" id="ARBA00007797"/>
    </source>
</evidence>
<proteinExistence type="inferred from homology"/>
<comment type="similarity">
    <text evidence="2">Belongs to the CBF/MAK21 family.</text>
</comment>
<comment type="subcellular location">
    <subcellularLocation>
        <location evidence="1">Nucleus</location>
        <location evidence="1">Nucleolus</location>
    </subcellularLocation>
</comment>
<dbReference type="InterPro" id="IPR016024">
    <property type="entry name" value="ARM-type_fold"/>
</dbReference>
<name>A0AAV4MIV3_CAEEX</name>
<keyword evidence="3" id="KW-0175">Coiled coil</keyword>
<feature type="compositionally biased region" description="Acidic residues" evidence="7">
    <location>
        <begin position="54"/>
        <end position="70"/>
    </location>
</feature>
<feature type="compositionally biased region" description="Basic and acidic residues" evidence="7">
    <location>
        <begin position="40"/>
        <end position="53"/>
    </location>
</feature>